<dbReference type="SMART" id="SM00052">
    <property type="entry name" value="EAL"/>
    <property type="match status" value="1"/>
</dbReference>
<evidence type="ECO:0000259" key="1">
    <source>
        <dbReference type="PROSITE" id="PS50883"/>
    </source>
</evidence>
<keyword evidence="2" id="KW-0614">Plasmid</keyword>
<dbReference type="PANTHER" id="PTHR33121:SF70">
    <property type="entry name" value="SIGNALING PROTEIN YKOW"/>
    <property type="match status" value="1"/>
</dbReference>
<dbReference type="Proteomes" id="UP000680679">
    <property type="component" value="Plasmid pAt1"/>
</dbReference>
<reference evidence="2 3" key="1">
    <citation type="submission" date="2021-04" db="EMBL/GenBank/DDBJ databases">
        <title>Complete genome sequencing of Allochromatium tepidum strain NZ.</title>
        <authorList>
            <person name="Tsukatani Y."/>
            <person name="Mori H."/>
        </authorList>
    </citation>
    <scope>NUCLEOTIDE SEQUENCE [LARGE SCALE GENOMIC DNA]</scope>
    <source>
        <strain evidence="2 3">NZ</strain>
        <plasmid evidence="2 3">pAt1</plasmid>
    </source>
</reference>
<organism evidence="2 3">
    <name type="scientific">Allochromatium tepidum</name>
    <dbReference type="NCBI Taxonomy" id="553982"/>
    <lineage>
        <taxon>Bacteria</taxon>
        <taxon>Pseudomonadati</taxon>
        <taxon>Pseudomonadota</taxon>
        <taxon>Gammaproteobacteria</taxon>
        <taxon>Chromatiales</taxon>
        <taxon>Chromatiaceae</taxon>
        <taxon>Allochromatium</taxon>
    </lineage>
</organism>
<dbReference type="SUPFAM" id="SSF141868">
    <property type="entry name" value="EAL domain-like"/>
    <property type="match status" value="1"/>
</dbReference>
<evidence type="ECO:0000313" key="2">
    <source>
        <dbReference type="EMBL" id="BCU08408.1"/>
    </source>
</evidence>
<dbReference type="PANTHER" id="PTHR33121">
    <property type="entry name" value="CYCLIC DI-GMP PHOSPHODIESTERASE PDEF"/>
    <property type="match status" value="1"/>
</dbReference>
<dbReference type="EMBL" id="AP024564">
    <property type="protein sequence ID" value="BCU08408.1"/>
    <property type="molecule type" value="Genomic_DNA"/>
</dbReference>
<geneLocation type="plasmid" evidence="2 3">
    <name>pAt1</name>
</geneLocation>
<dbReference type="Pfam" id="PF00563">
    <property type="entry name" value="EAL"/>
    <property type="match status" value="1"/>
</dbReference>
<accession>A0ABN6GES6</accession>
<dbReference type="Gene3D" id="3.20.20.450">
    <property type="entry name" value="EAL domain"/>
    <property type="match status" value="1"/>
</dbReference>
<proteinExistence type="predicted"/>
<dbReference type="InterPro" id="IPR035919">
    <property type="entry name" value="EAL_sf"/>
</dbReference>
<sequence length="274" mass="30760">MSVHSLPLQHIQPCVHWEQPLGRFGALFPVFQPIVPLRWTENDEVMYEILARIKSCQGWVLSPAEFIGSLIPVTTVDLEILKMIPEIQAAAPRSTFTINAAPASLCNAQYLERLKSLCCHREIHTGRLVLEVTEDPVEVLAEIEVMDHVDELREMGFRVALDDFGAGGNGIGRLAAGRFDIIKMAPAMDICSVRCRVIIENVLNMIEGLSKVGEGDMQLVIEGIETLQHLDQATYINAHYGQGYIISPPVDEIVSYRKLHERLKWLFAENLRCC</sequence>
<dbReference type="PROSITE" id="PS50883">
    <property type="entry name" value="EAL"/>
    <property type="match status" value="1"/>
</dbReference>
<protein>
    <recommendedName>
        <fullName evidence="1">EAL domain-containing protein</fullName>
    </recommendedName>
</protein>
<gene>
    <name evidence="2" type="ORF">Atep_30850</name>
</gene>
<keyword evidence="3" id="KW-1185">Reference proteome</keyword>
<name>A0ABN6GES6_9GAMM</name>
<evidence type="ECO:0000313" key="3">
    <source>
        <dbReference type="Proteomes" id="UP000680679"/>
    </source>
</evidence>
<dbReference type="InterPro" id="IPR001633">
    <property type="entry name" value="EAL_dom"/>
</dbReference>
<dbReference type="RefSeq" id="WP_213382378.1">
    <property type="nucleotide sequence ID" value="NZ_AP024564.1"/>
</dbReference>
<dbReference type="InterPro" id="IPR050706">
    <property type="entry name" value="Cyclic-di-GMP_PDE-like"/>
</dbReference>
<feature type="domain" description="EAL" evidence="1">
    <location>
        <begin position="10"/>
        <end position="263"/>
    </location>
</feature>
<dbReference type="CDD" id="cd01948">
    <property type="entry name" value="EAL"/>
    <property type="match status" value="1"/>
</dbReference>